<keyword evidence="4" id="KW-0464">Manganese</keyword>
<evidence type="ECO:0000313" key="5">
    <source>
        <dbReference type="EMBL" id="KAF0133426.1"/>
    </source>
</evidence>
<feature type="binding site" evidence="4">
    <location>
        <position position="100"/>
    </location>
    <ligand>
        <name>Mn(2+)</name>
        <dbReference type="ChEBI" id="CHEBI:29035"/>
        <label>1</label>
    </ligand>
</feature>
<comment type="cofactor">
    <cofactor evidence="4">
        <name>Mn(2+)</name>
        <dbReference type="ChEBI" id="CHEBI:29035"/>
    </cofactor>
    <text evidence="4">Binds 2 manganese ions per subunit.</text>
</comment>
<evidence type="ECO:0000256" key="3">
    <source>
        <dbReference type="ARBA" id="ARBA00022801"/>
    </source>
</evidence>
<name>A0A833L069_UNCSA</name>
<feature type="binding site" evidence="4">
    <location>
        <position position="202"/>
    </location>
    <ligand>
        <name>Mn(2+)</name>
        <dbReference type="ChEBI" id="CHEBI:29035"/>
        <label>1</label>
    </ligand>
</feature>
<dbReference type="InterPro" id="IPR005925">
    <property type="entry name" value="Agmatinase-rel"/>
</dbReference>
<dbReference type="GO" id="GO:0046872">
    <property type="term" value="F:metal ion binding"/>
    <property type="evidence" value="ECO:0007669"/>
    <property type="project" value="UniProtKB-KW"/>
</dbReference>
<gene>
    <name evidence="5" type="ORF">FD145_1289</name>
</gene>
<feature type="binding site" evidence="4">
    <location>
        <position position="123"/>
    </location>
    <ligand>
        <name>Mn(2+)</name>
        <dbReference type="ChEBI" id="CHEBI:29035"/>
        <label>1</label>
    </ligand>
</feature>
<accession>A0A833L069</accession>
<keyword evidence="2 4" id="KW-0479">Metal-binding</keyword>
<dbReference type="PANTHER" id="PTHR11358:SF26">
    <property type="entry name" value="GUANIDINO ACID HYDROLASE, MITOCHONDRIAL"/>
    <property type="match status" value="1"/>
</dbReference>
<dbReference type="SUPFAM" id="SSF52768">
    <property type="entry name" value="Arginase/deacetylase"/>
    <property type="match status" value="1"/>
</dbReference>
<comment type="similarity">
    <text evidence="1">Belongs to the arginase family. Agmatinase subfamily.</text>
</comment>
<comment type="caution">
    <text evidence="5">The sequence shown here is derived from an EMBL/GenBank/DDBJ whole genome shotgun (WGS) entry which is preliminary data.</text>
</comment>
<dbReference type="NCBIfam" id="TIGR01230">
    <property type="entry name" value="agmatinase"/>
    <property type="match status" value="1"/>
</dbReference>
<proteinExistence type="inferred from homology"/>
<dbReference type="Gene3D" id="3.40.800.10">
    <property type="entry name" value="Ureohydrolase domain"/>
    <property type="match status" value="1"/>
</dbReference>
<dbReference type="GO" id="GO:0008783">
    <property type="term" value="F:agmatinase activity"/>
    <property type="evidence" value="ECO:0007669"/>
    <property type="project" value="TreeGrafter"/>
</dbReference>
<dbReference type="GO" id="GO:0033389">
    <property type="term" value="P:putrescine biosynthetic process from arginine, via agmatine"/>
    <property type="evidence" value="ECO:0007669"/>
    <property type="project" value="TreeGrafter"/>
</dbReference>
<dbReference type="PROSITE" id="PS51409">
    <property type="entry name" value="ARGINASE_2"/>
    <property type="match status" value="1"/>
</dbReference>
<evidence type="ECO:0000313" key="6">
    <source>
        <dbReference type="Proteomes" id="UP000488506"/>
    </source>
</evidence>
<dbReference type="InterPro" id="IPR006035">
    <property type="entry name" value="Ureohydrolase"/>
</dbReference>
<dbReference type="Pfam" id="PF00491">
    <property type="entry name" value="Arginase"/>
    <property type="match status" value="1"/>
</dbReference>
<sequence>MSNTFLEIEPEYSRYNTSKFVVVPCPHETSTSYGKGTKNGPQAILNASYNIENFDEELKFETYKKAGIHTMTPCSAGRLPSTINKILKDKKTPIVLGGEHSITPYAVEAVFSNFPKLSVLQFDAHADLRDKYHGNKNSHACAMRRTLEICPVVQVGIRNISPEEYEFAQKSGQINNMHFANQLESVEKAIAQLSEYVYITFDVDAFDSSVMPSTGTPEPGGFFWYEVLNILKLVAKNKKVVAADFVELMPIKGFSAPDFTVAKLIYKLMGYLSR</sequence>
<organism evidence="5 6">
    <name type="scientific">Candidatus Saganbacteria bacterium</name>
    <dbReference type="NCBI Taxonomy" id="2575572"/>
    <lineage>
        <taxon>Bacteria</taxon>
        <taxon>Bacillati</taxon>
        <taxon>Saganbacteria</taxon>
    </lineage>
</organism>
<evidence type="ECO:0000256" key="4">
    <source>
        <dbReference type="PIRSR" id="PIRSR036979-1"/>
    </source>
</evidence>
<dbReference type="AlphaFoldDB" id="A0A833L069"/>
<dbReference type="PIRSF" id="PIRSF036979">
    <property type="entry name" value="Arginase"/>
    <property type="match status" value="1"/>
</dbReference>
<evidence type="ECO:0000256" key="2">
    <source>
        <dbReference type="ARBA" id="ARBA00022723"/>
    </source>
</evidence>
<dbReference type="PANTHER" id="PTHR11358">
    <property type="entry name" value="ARGINASE/AGMATINASE"/>
    <property type="match status" value="1"/>
</dbReference>
<dbReference type="Proteomes" id="UP000488506">
    <property type="component" value="Unassembled WGS sequence"/>
</dbReference>
<keyword evidence="3" id="KW-0378">Hydrolase</keyword>
<dbReference type="EMBL" id="WPAF01000026">
    <property type="protein sequence ID" value="KAF0133426.1"/>
    <property type="molecule type" value="Genomic_DNA"/>
</dbReference>
<feature type="binding site" evidence="4">
    <location>
        <position position="204"/>
    </location>
    <ligand>
        <name>Mn(2+)</name>
        <dbReference type="ChEBI" id="CHEBI:29035"/>
        <label>1</label>
    </ligand>
</feature>
<feature type="binding site" evidence="4">
    <location>
        <position position="125"/>
    </location>
    <ligand>
        <name>Mn(2+)</name>
        <dbReference type="ChEBI" id="CHEBI:29035"/>
        <label>1</label>
    </ligand>
</feature>
<dbReference type="InterPro" id="IPR023696">
    <property type="entry name" value="Ureohydrolase_dom_sf"/>
</dbReference>
<dbReference type="CDD" id="cd11593">
    <property type="entry name" value="Agmatinase-like_2"/>
    <property type="match status" value="1"/>
</dbReference>
<feature type="binding site" evidence="4">
    <location>
        <position position="127"/>
    </location>
    <ligand>
        <name>Mn(2+)</name>
        <dbReference type="ChEBI" id="CHEBI:29035"/>
        <label>1</label>
    </ligand>
</feature>
<protein>
    <submittedName>
        <fullName evidence="5">Agmatinase</fullName>
    </submittedName>
</protein>
<reference evidence="5 6" key="1">
    <citation type="submission" date="2019-12" db="EMBL/GenBank/DDBJ databases">
        <authorList>
            <person name="Wolfe R."/>
            <person name="Danczak R."/>
            <person name="Wilkins M."/>
        </authorList>
    </citation>
    <scope>NUCLEOTIDE SEQUENCE [LARGE SCALE GENOMIC DNA]</scope>
    <source>
        <strain evidence="5">X2_MaxBin.013</strain>
    </source>
</reference>
<evidence type="ECO:0000256" key="1">
    <source>
        <dbReference type="ARBA" id="ARBA00009227"/>
    </source>
</evidence>